<feature type="transmembrane region" description="Helical" evidence="6">
    <location>
        <begin position="210"/>
        <end position="241"/>
    </location>
</feature>
<dbReference type="GO" id="GO:0015648">
    <property type="term" value="F:lipid-linked peptidoglycan transporter activity"/>
    <property type="evidence" value="ECO:0007669"/>
    <property type="project" value="TreeGrafter"/>
</dbReference>
<evidence type="ECO:0000313" key="7">
    <source>
        <dbReference type="EMBL" id="SDM69443.1"/>
    </source>
</evidence>
<keyword evidence="3" id="KW-0133">Cell shape</keyword>
<evidence type="ECO:0000256" key="6">
    <source>
        <dbReference type="SAM" id="Phobius"/>
    </source>
</evidence>
<name>A0A1G9VBI4_9FIRM</name>
<proteinExistence type="predicted"/>
<sequence length="444" mass="49772">MQSLLFNLSKYVLAFLMAFYCLSGYIGYTTKEKKRGTIYFWQYLLGFLIHLLCYSILYVAYDDVKYIFLYVVEFIYFFVVIVVYNLLYPKASKLLINNMCMLMAIGFVMIARLDYDKCVKQLVIAAISTIVTFIIPALFKKVKTFRNFAWIYCGIGLVLLVVLLLGNQVFGANLTISIGEFSIQPAEFVKITFVLFVASAFNQSTDFRQIVLVSIAAGLHCLLLVAATDLGAALIFFICYLMMLYLATRKARYLACGFVAFAGASALAYQAFSHVKARVTVWLDPWSYIDTTGYQITQALFAIGMGSWFGYGLTMGAPEKIPVAIKDFMFAAITEEFGIIFSLALFLVCLNNLILMMNIASRCNTLFYRLVAVGLGVTYGFQVFLAVGGSIKLIPMTGVTIPFVSYGGSSLLSSLVMFALINAMYNMRHDERETVNGKEVKKER</sequence>
<dbReference type="AlphaFoldDB" id="A0A1G9VBI4"/>
<feature type="transmembrane region" description="Helical" evidence="6">
    <location>
        <begin position="337"/>
        <end position="355"/>
    </location>
</feature>
<dbReference type="GO" id="GO:0051301">
    <property type="term" value="P:cell division"/>
    <property type="evidence" value="ECO:0007669"/>
    <property type="project" value="UniProtKB-KW"/>
</dbReference>
<keyword evidence="7" id="KW-0132">Cell division</keyword>
<dbReference type="Proteomes" id="UP000187651">
    <property type="component" value="Unassembled WGS sequence"/>
</dbReference>
<feature type="transmembrane region" description="Helical" evidence="6">
    <location>
        <begin position="12"/>
        <end position="28"/>
    </location>
</feature>
<dbReference type="Pfam" id="PF01098">
    <property type="entry name" value="FTSW_RODA_SPOVE"/>
    <property type="match status" value="1"/>
</dbReference>
<dbReference type="InterPro" id="IPR001182">
    <property type="entry name" value="FtsW/RodA"/>
</dbReference>
<dbReference type="GO" id="GO:0005886">
    <property type="term" value="C:plasma membrane"/>
    <property type="evidence" value="ECO:0007669"/>
    <property type="project" value="TreeGrafter"/>
</dbReference>
<feature type="transmembrane region" description="Helical" evidence="6">
    <location>
        <begin position="40"/>
        <end position="61"/>
    </location>
</feature>
<protein>
    <submittedName>
        <fullName evidence="7">Cell division protein FtsW</fullName>
    </submittedName>
</protein>
<dbReference type="PANTHER" id="PTHR30474:SF3">
    <property type="entry name" value="PEPTIDOGLYCAN GLYCOSYLTRANSFERASE RODA"/>
    <property type="match status" value="1"/>
</dbReference>
<evidence type="ECO:0000313" key="8">
    <source>
        <dbReference type="Proteomes" id="UP000187651"/>
    </source>
</evidence>
<keyword evidence="7" id="KW-0131">Cell cycle</keyword>
<organism evidence="7 8">
    <name type="scientific">Lachnospira pectinoschiza</name>
    <dbReference type="NCBI Taxonomy" id="28052"/>
    <lineage>
        <taxon>Bacteria</taxon>
        <taxon>Bacillati</taxon>
        <taxon>Bacillota</taxon>
        <taxon>Clostridia</taxon>
        <taxon>Lachnospirales</taxon>
        <taxon>Lachnospiraceae</taxon>
        <taxon>Lachnospira</taxon>
    </lineage>
</organism>
<evidence type="ECO:0000256" key="4">
    <source>
        <dbReference type="ARBA" id="ARBA00022989"/>
    </source>
</evidence>
<reference evidence="8" key="1">
    <citation type="submission" date="2016-10" db="EMBL/GenBank/DDBJ databases">
        <authorList>
            <person name="Varghese N."/>
            <person name="Submissions S."/>
        </authorList>
    </citation>
    <scope>NUCLEOTIDE SEQUENCE [LARGE SCALE GENOMIC DNA]</scope>
    <source>
        <strain evidence="8">M83</strain>
    </source>
</reference>
<comment type="subcellular location">
    <subcellularLocation>
        <location evidence="1">Membrane</location>
        <topology evidence="1">Multi-pass membrane protein</topology>
    </subcellularLocation>
</comment>
<keyword evidence="4 6" id="KW-1133">Transmembrane helix</keyword>
<feature type="transmembrane region" description="Helical" evidence="6">
    <location>
        <begin position="94"/>
        <end position="113"/>
    </location>
</feature>
<dbReference type="EMBL" id="FNHZ01000002">
    <property type="protein sequence ID" value="SDM69443.1"/>
    <property type="molecule type" value="Genomic_DNA"/>
</dbReference>
<feature type="transmembrane region" description="Helical" evidence="6">
    <location>
        <begin position="119"/>
        <end position="139"/>
    </location>
</feature>
<dbReference type="GO" id="GO:0032153">
    <property type="term" value="C:cell division site"/>
    <property type="evidence" value="ECO:0007669"/>
    <property type="project" value="TreeGrafter"/>
</dbReference>
<feature type="transmembrane region" description="Helical" evidence="6">
    <location>
        <begin position="403"/>
        <end position="425"/>
    </location>
</feature>
<dbReference type="RefSeq" id="WP_074521128.1">
    <property type="nucleotide sequence ID" value="NZ_FNHZ01000002.1"/>
</dbReference>
<dbReference type="OrthoDB" id="9812661at2"/>
<feature type="transmembrane region" description="Helical" evidence="6">
    <location>
        <begin position="367"/>
        <end position="391"/>
    </location>
</feature>
<evidence type="ECO:0000256" key="5">
    <source>
        <dbReference type="ARBA" id="ARBA00023136"/>
    </source>
</evidence>
<feature type="transmembrane region" description="Helical" evidence="6">
    <location>
        <begin position="253"/>
        <end position="272"/>
    </location>
</feature>
<keyword evidence="8" id="KW-1185">Reference proteome</keyword>
<accession>A0A1G9VBI4</accession>
<keyword evidence="2 6" id="KW-0812">Transmembrane</keyword>
<feature type="transmembrane region" description="Helical" evidence="6">
    <location>
        <begin position="148"/>
        <end position="166"/>
    </location>
</feature>
<evidence type="ECO:0000256" key="3">
    <source>
        <dbReference type="ARBA" id="ARBA00022960"/>
    </source>
</evidence>
<dbReference type="PANTHER" id="PTHR30474">
    <property type="entry name" value="CELL CYCLE PROTEIN"/>
    <property type="match status" value="1"/>
</dbReference>
<dbReference type="GO" id="GO:0008360">
    <property type="term" value="P:regulation of cell shape"/>
    <property type="evidence" value="ECO:0007669"/>
    <property type="project" value="UniProtKB-KW"/>
</dbReference>
<evidence type="ECO:0000256" key="2">
    <source>
        <dbReference type="ARBA" id="ARBA00022692"/>
    </source>
</evidence>
<gene>
    <name evidence="7" type="ORF">SAMN05216544_0892</name>
</gene>
<evidence type="ECO:0000256" key="1">
    <source>
        <dbReference type="ARBA" id="ARBA00004141"/>
    </source>
</evidence>
<feature type="transmembrane region" description="Helical" evidence="6">
    <location>
        <begin position="67"/>
        <end position="87"/>
    </location>
</feature>
<keyword evidence="5 6" id="KW-0472">Membrane</keyword>